<evidence type="ECO:0000256" key="7">
    <source>
        <dbReference type="ARBA" id="ARBA00047368"/>
    </source>
</evidence>
<sequence>MAHFLDIVPGCQKVKEKVYKLSDFIFTAIATPMALMVTLVFWSIYLIDRELIFPKVIDLVMPPWINHSIHTMNTLLALGDMYLVSHKYPSWTHAAGGLLCYLIPYAFCLFGTYWQTGIWLYPFLSKLTWTMRIVAALLTFVGALLVFGLTKLVSYFMWGSYSAAPVSKKSQKHKRK</sequence>
<dbReference type="Pfam" id="PF04750">
    <property type="entry name" value="Far-17a_AIG1"/>
    <property type="match status" value="1"/>
</dbReference>
<gene>
    <name evidence="18" type="ORF">AAG570_003486</name>
</gene>
<comment type="catalytic activity">
    <reaction evidence="9">
        <text>9-hexadecanoyloxy-octadecanoate + H2O = 9-hydroxy-octadecanoate + hexadecanoate + H(+)</text>
        <dbReference type="Rhea" id="RHEA:52052"/>
        <dbReference type="ChEBI" id="CHEBI:7896"/>
        <dbReference type="ChEBI" id="CHEBI:15377"/>
        <dbReference type="ChEBI" id="CHEBI:15378"/>
        <dbReference type="ChEBI" id="CHEBI:83670"/>
        <dbReference type="ChEBI" id="CHEBI:136286"/>
    </reaction>
    <physiologicalReaction direction="left-to-right" evidence="9">
        <dbReference type="Rhea" id="RHEA:52053"/>
    </physiologicalReaction>
</comment>
<evidence type="ECO:0000313" key="19">
    <source>
        <dbReference type="Proteomes" id="UP001558652"/>
    </source>
</evidence>
<evidence type="ECO:0000256" key="2">
    <source>
        <dbReference type="ARBA" id="ARBA00004127"/>
    </source>
</evidence>
<comment type="catalytic activity">
    <reaction evidence="1">
        <text>9-(9Z-hexadecenoyloxy)-octadecanoate + H2O = (9Z)-hexadecenoate + 9-hydroxy-octadecanoate + H(+)</text>
        <dbReference type="Rhea" id="RHEA:52068"/>
        <dbReference type="ChEBI" id="CHEBI:15377"/>
        <dbReference type="ChEBI" id="CHEBI:15378"/>
        <dbReference type="ChEBI" id="CHEBI:32372"/>
        <dbReference type="ChEBI" id="CHEBI:136286"/>
        <dbReference type="ChEBI" id="CHEBI:136309"/>
    </reaction>
    <physiologicalReaction direction="left-to-right" evidence="1">
        <dbReference type="Rhea" id="RHEA:52069"/>
    </physiologicalReaction>
</comment>
<dbReference type="AlphaFoldDB" id="A0ABD0Y3U6"/>
<name>A0ABD0Y3U6_9HEMI</name>
<evidence type="ECO:0000256" key="6">
    <source>
        <dbReference type="ARBA" id="ARBA00023136"/>
    </source>
</evidence>
<evidence type="ECO:0000256" key="17">
    <source>
        <dbReference type="SAM" id="Phobius"/>
    </source>
</evidence>
<evidence type="ECO:0000256" key="5">
    <source>
        <dbReference type="ARBA" id="ARBA00022989"/>
    </source>
</evidence>
<comment type="catalytic activity">
    <reaction evidence="10">
        <text>12-octadecanoyloxy-octadecanoate + H2O = 12-hydroxyoctadecanoate + octadecanoate + H(+)</text>
        <dbReference type="Rhea" id="RHEA:52080"/>
        <dbReference type="ChEBI" id="CHEBI:15377"/>
        <dbReference type="ChEBI" id="CHEBI:15378"/>
        <dbReference type="ChEBI" id="CHEBI:25629"/>
        <dbReference type="ChEBI" id="CHEBI:84201"/>
        <dbReference type="ChEBI" id="CHEBI:136330"/>
    </reaction>
    <physiologicalReaction direction="left-to-right" evidence="10">
        <dbReference type="Rhea" id="RHEA:52081"/>
    </physiologicalReaction>
</comment>
<evidence type="ECO:0000256" key="3">
    <source>
        <dbReference type="ARBA" id="ARBA00009300"/>
    </source>
</evidence>
<evidence type="ECO:0000256" key="14">
    <source>
        <dbReference type="ARBA" id="ARBA00049296"/>
    </source>
</evidence>
<comment type="catalytic activity">
    <reaction evidence="11">
        <text>12-(9Z-octadecenoyloxy)-octadecanoate + H2O = 12-hydroxyoctadecanoate + (9Z)-octadecenoate + H(+)</text>
        <dbReference type="Rhea" id="RHEA:52060"/>
        <dbReference type="ChEBI" id="CHEBI:15377"/>
        <dbReference type="ChEBI" id="CHEBI:15378"/>
        <dbReference type="ChEBI" id="CHEBI:30823"/>
        <dbReference type="ChEBI" id="CHEBI:84201"/>
        <dbReference type="ChEBI" id="CHEBI:136302"/>
    </reaction>
    <physiologicalReaction direction="left-to-right" evidence="11">
        <dbReference type="Rhea" id="RHEA:52061"/>
    </physiologicalReaction>
</comment>
<dbReference type="PANTHER" id="PTHR10989:SF16">
    <property type="entry name" value="AT02829P-RELATED"/>
    <property type="match status" value="1"/>
</dbReference>
<evidence type="ECO:0000256" key="13">
    <source>
        <dbReference type="ARBA" id="ARBA00049221"/>
    </source>
</evidence>
<comment type="catalytic activity">
    <reaction evidence="13">
        <text>9-octadecanoyloxy-octadecanoate + H2O = 9-hydroxy-octadecanoate + octadecanoate + H(+)</text>
        <dbReference type="Rhea" id="RHEA:52096"/>
        <dbReference type="ChEBI" id="CHEBI:15377"/>
        <dbReference type="ChEBI" id="CHEBI:15378"/>
        <dbReference type="ChEBI" id="CHEBI:25629"/>
        <dbReference type="ChEBI" id="CHEBI:136286"/>
        <dbReference type="ChEBI" id="CHEBI:136373"/>
    </reaction>
    <physiologicalReaction direction="left-to-right" evidence="13">
        <dbReference type="Rhea" id="RHEA:52097"/>
    </physiologicalReaction>
</comment>
<comment type="catalytic activity">
    <reaction evidence="16">
        <text>12-(9Z-hexadecenoyloxy)-octadecanoate + H2O = 12-hydroxyoctadecanoate + (9Z)-hexadecenoate + H(+)</text>
        <dbReference type="Rhea" id="RHEA:52072"/>
        <dbReference type="ChEBI" id="CHEBI:15377"/>
        <dbReference type="ChEBI" id="CHEBI:15378"/>
        <dbReference type="ChEBI" id="CHEBI:32372"/>
        <dbReference type="ChEBI" id="CHEBI:84201"/>
        <dbReference type="ChEBI" id="CHEBI:136312"/>
    </reaction>
    <physiologicalReaction direction="left-to-right" evidence="16">
        <dbReference type="Rhea" id="RHEA:52073"/>
    </physiologicalReaction>
</comment>
<evidence type="ECO:0000256" key="15">
    <source>
        <dbReference type="ARBA" id="ARBA00049322"/>
    </source>
</evidence>
<comment type="similarity">
    <text evidence="3">Belongs to the AIG1 family.</text>
</comment>
<keyword evidence="4 17" id="KW-0812">Transmembrane</keyword>
<comment type="catalytic activity">
    <reaction evidence="12">
        <text>9-(9Z-octadecenoyloxy)-octadecanoate + H2O = 9-hydroxy-octadecanoate + (9Z)-octadecenoate + H(+)</text>
        <dbReference type="Rhea" id="RHEA:52048"/>
        <dbReference type="ChEBI" id="CHEBI:15377"/>
        <dbReference type="ChEBI" id="CHEBI:15378"/>
        <dbReference type="ChEBI" id="CHEBI:30823"/>
        <dbReference type="ChEBI" id="CHEBI:136282"/>
        <dbReference type="ChEBI" id="CHEBI:136286"/>
    </reaction>
    <physiologicalReaction direction="left-to-right" evidence="12">
        <dbReference type="Rhea" id="RHEA:52049"/>
    </physiologicalReaction>
</comment>
<keyword evidence="5 17" id="KW-1133">Transmembrane helix</keyword>
<evidence type="ECO:0000313" key="18">
    <source>
        <dbReference type="EMBL" id="KAL1122080.1"/>
    </source>
</evidence>
<evidence type="ECO:0000256" key="10">
    <source>
        <dbReference type="ARBA" id="ARBA00048680"/>
    </source>
</evidence>
<comment type="catalytic activity">
    <reaction evidence="15">
        <text>13-(9Z-hexadecenoyloxy)-octadecanoate + H2O = 13-hydroxy-octadecanoate + (9Z)-hexadecenoate + H(+)</text>
        <dbReference type="Rhea" id="RHEA:52076"/>
        <dbReference type="ChEBI" id="CHEBI:15377"/>
        <dbReference type="ChEBI" id="CHEBI:15378"/>
        <dbReference type="ChEBI" id="CHEBI:32372"/>
        <dbReference type="ChEBI" id="CHEBI:136304"/>
        <dbReference type="ChEBI" id="CHEBI:136315"/>
    </reaction>
    <physiologicalReaction direction="left-to-right" evidence="15">
        <dbReference type="Rhea" id="RHEA:52077"/>
    </physiologicalReaction>
</comment>
<comment type="subcellular location">
    <subcellularLocation>
        <location evidence="2">Endomembrane system</location>
        <topology evidence="2">Multi-pass membrane protein</topology>
    </subcellularLocation>
</comment>
<protein>
    <recommendedName>
        <fullName evidence="20">Androgen-induced gene 1 protein-like</fullName>
    </recommendedName>
</protein>
<organism evidence="18 19">
    <name type="scientific">Ranatra chinensis</name>
    <dbReference type="NCBI Taxonomy" id="642074"/>
    <lineage>
        <taxon>Eukaryota</taxon>
        <taxon>Metazoa</taxon>
        <taxon>Ecdysozoa</taxon>
        <taxon>Arthropoda</taxon>
        <taxon>Hexapoda</taxon>
        <taxon>Insecta</taxon>
        <taxon>Pterygota</taxon>
        <taxon>Neoptera</taxon>
        <taxon>Paraneoptera</taxon>
        <taxon>Hemiptera</taxon>
        <taxon>Heteroptera</taxon>
        <taxon>Panheteroptera</taxon>
        <taxon>Nepomorpha</taxon>
        <taxon>Nepidae</taxon>
        <taxon>Ranatrinae</taxon>
        <taxon>Ranatra</taxon>
    </lineage>
</organism>
<keyword evidence="19" id="KW-1185">Reference proteome</keyword>
<comment type="caution">
    <text evidence="18">The sequence shown here is derived from an EMBL/GenBank/DDBJ whole genome shotgun (WGS) entry which is preliminary data.</text>
</comment>
<accession>A0ABD0Y3U6</accession>
<proteinExistence type="inferred from homology"/>
<feature type="transmembrane region" description="Helical" evidence="17">
    <location>
        <begin position="134"/>
        <end position="158"/>
    </location>
</feature>
<comment type="catalytic activity">
    <reaction evidence="7">
        <text>12-hexadecanoyloxy-octadecanoate + H2O = 12-hydroxyoctadecanoate + hexadecanoate + H(+)</text>
        <dbReference type="Rhea" id="RHEA:52056"/>
        <dbReference type="ChEBI" id="CHEBI:7896"/>
        <dbReference type="ChEBI" id="CHEBI:15377"/>
        <dbReference type="ChEBI" id="CHEBI:15378"/>
        <dbReference type="ChEBI" id="CHEBI:83677"/>
        <dbReference type="ChEBI" id="CHEBI:84201"/>
    </reaction>
    <physiologicalReaction direction="left-to-right" evidence="7">
        <dbReference type="Rhea" id="RHEA:52057"/>
    </physiologicalReaction>
</comment>
<evidence type="ECO:0008006" key="20">
    <source>
        <dbReference type="Google" id="ProtNLM"/>
    </source>
</evidence>
<keyword evidence="6 17" id="KW-0472">Membrane</keyword>
<dbReference type="EMBL" id="JBFDAA010000014">
    <property type="protein sequence ID" value="KAL1122080.1"/>
    <property type="molecule type" value="Genomic_DNA"/>
</dbReference>
<feature type="transmembrane region" description="Helical" evidence="17">
    <location>
        <begin position="95"/>
        <end position="114"/>
    </location>
</feature>
<feature type="transmembrane region" description="Helical" evidence="17">
    <location>
        <begin position="21"/>
        <end position="44"/>
    </location>
</feature>
<dbReference type="InterPro" id="IPR006838">
    <property type="entry name" value="ADTRP_AIG1"/>
</dbReference>
<comment type="catalytic activity">
    <reaction evidence="8">
        <text>13-octadecanoyloxy-octadecanoate + H2O = 13-hydroxy-octadecanoate + octadecanoate + H(+)</text>
        <dbReference type="Rhea" id="RHEA:52084"/>
        <dbReference type="ChEBI" id="CHEBI:15377"/>
        <dbReference type="ChEBI" id="CHEBI:15378"/>
        <dbReference type="ChEBI" id="CHEBI:25629"/>
        <dbReference type="ChEBI" id="CHEBI:136304"/>
        <dbReference type="ChEBI" id="CHEBI:136335"/>
    </reaction>
    <physiologicalReaction direction="left-to-right" evidence="8">
        <dbReference type="Rhea" id="RHEA:52085"/>
    </physiologicalReaction>
</comment>
<reference evidence="18 19" key="1">
    <citation type="submission" date="2024-07" db="EMBL/GenBank/DDBJ databases">
        <title>Chromosome-level genome assembly of the water stick insect Ranatra chinensis (Heteroptera: Nepidae).</title>
        <authorList>
            <person name="Liu X."/>
        </authorList>
    </citation>
    <scope>NUCLEOTIDE SEQUENCE [LARGE SCALE GENOMIC DNA]</scope>
    <source>
        <strain evidence="18">Cailab_2021Rc</strain>
        <tissue evidence="18">Muscle</tissue>
    </source>
</reference>
<evidence type="ECO:0000256" key="8">
    <source>
        <dbReference type="ARBA" id="ARBA00047427"/>
    </source>
</evidence>
<evidence type="ECO:0000256" key="1">
    <source>
        <dbReference type="ARBA" id="ARBA00000923"/>
    </source>
</evidence>
<dbReference type="Proteomes" id="UP001558652">
    <property type="component" value="Unassembled WGS sequence"/>
</dbReference>
<dbReference type="PANTHER" id="PTHR10989">
    <property type="entry name" value="ANDROGEN-INDUCED PROTEIN 1-RELATED"/>
    <property type="match status" value="1"/>
</dbReference>
<evidence type="ECO:0000256" key="4">
    <source>
        <dbReference type="ARBA" id="ARBA00022692"/>
    </source>
</evidence>
<evidence type="ECO:0000256" key="16">
    <source>
        <dbReference type="ARBA" id="ARBA00049428"/>
    </source>
</evidence>
<evidence type="ECO:0000256" key="11">
    <source>
        <dbReference type="ARBA" id="ARBA00048701"/>
    </source>
</evidence>
<dbReference type="GO" id="GO:0012505">
    <property type="term" value="C:endomembrane system"/>
    <property type="evidence" value="ECO:0007669"/>
    <property type="project" value="UniProtKB-SubCell"/>
</dbReference>
<evidence type="ECO:0000256" key="9">
    <source>
        <dbReference type="ARBA" id="ARBA00047863"/>
    </source>
</evidence>
<evidence type="ECO:0000256" key="12">
    <source>
        <dbReference type="ARBA" id="ARBA00048800"/>
    </source>
</evidence>
<comment type="catalytic activity">
    <reaction evidence="14">
        <text>13-(9Z-octadecenoyloxy)-octadecanoate + H2O = 13-hydroxy-octadecanoate + (9Z)-octadecenoate + H(+)</text>
        <dbReference type="Rhea" id="RHEA:52064"/>
        <dbReference type="ChEBI" id="CHEBI:15377"/>
        <dbReference type="ChEBI" id="CHEBI:15378"/>
        <dbReference type="ChEBI" id="CHEBI:30823"/>
        <dbReference type="ChEBI" id="CHEBI:136303"/>
        <dbReference type="ChEBI" id="CHEBI:136304"/>
    </reaction>
    <physiologicalReaction direction="left-to-right" evidence="14">
        <dbReference type="Rhea" id="RHEA:52065"/>
    </physiologicalReaction>
</comment>